<evidence type="ECO:0000313" key="1">
    <source>
        <dbReference type="EMBL" id="DAD84730.1"/>
    </source>
</evidence>
<protein>
    <submittedName>
        <fullName evidence="1">Uncharacterized protein</fullName>
    </submittedName>
</protein>
<dbReference type="EMBL" id="BK014965">
    <property type="protein sequence ID" value="DAD84730.1"/>
    <property type="molecule type" value="Genomic_DNA"/>
</dbReference>
<name>A0A8S5MRG5_9CAUD</name>
<proteinExistence type="predicted"/>
<organism evidence="1">
    <name type="scientific">Siphoviridae sp. ctqED62</name>
    <dbReference type="NCBI Taxonomy" id="2826468"/>
    <lineage>
        <taxon>Viruses</taxon>
        <taxon>Duplodnaviria</taxon>
        <taxon>Heunggongvirae</taxon>
        <taxon>Uroviricota</taxon>
        <taxon>Caudoviricetes</taxon>
    </lineage>
</organism>
<accession>A0A8S5MRG5</accession>
<sequence>MMPNPMQMISQFPQFMQQMRGQDPQQLLNQLMQSGRVSQQQLNQAQQMAQQMQGQFEQFRGMFGFGVPRR</sequence>
<reference evidence="1" key="1">
    <citation type="journal article" date="2021" name="Proc. Natl. Acad. Sci. U.S.A.">
        <title>A Catalog of Tens of Thousands of Viruses from Human Metagenomes Reveals Hidden Associations with Chronic Diseases.</title>
        <authorList>
            <person name="Tisza M.J."/>
            <person name="Buck C.B."/>
        </authorList>
    </citation>
    <scope>NUCLEOTIDE SEQUENCE</scope>
    <source>
        <strain evidence="1">CtqED62</strain>
    </source>
</reference>